<proteinExistence type="predicted"/>
<dbReference type="RefSeq" id="WP_153810799.1">
    <property type="nucleotide sequence ID" value="NZ_JBBBDM010000001.1"/>
</dbReference>
<keyword evidence="2" id="KW-1185">Reference proteome</keyword>
<name>A0ABU8GYV2_9SPHN</name>
<evidence type="ECO:0000313" key="1">
    <source>
        <dbReference type="EMBL" id="MEI5686011.1"/>
    </source>
</evidence>
<gene>
    <name evidence="1" type="ORF">V8201_02840</name>
</gene>
<reference evidence="1 2" key="1">
    <citation type="journal article" date="2013" name="Int. J. Syst. Evol. Microbiol.">
        <title>Sphingomonas kyungheensis sp. nov., a bacterium with ginsenoside-converting activity isolated from soil of a ginseng field.</title>
        <authorList>
            <person name="Son H.M."/>
            <person name="Yang J.E."/>
            <person name="Park Y."/>
            <person name="Han C.K."/>
            <person name="Kim S.G."/>
            <person name="Kook M."/>
            <person name="Yi T.H."/>
        </authorList>
    </citation>
    <scope>NUCLEOTIDE SEQUENCE [LARGE SCALE GENOMIC DNA]</scope>
    <source>
        <strain evidence="1 2">LMG 26582</strain>
    </source>
</reference>
<comment type="caution">
    <text evidence="1">The sequence shown here is derived from an EMBL/GenBank/DDBJ whole genome shotgun (WGS) entry which is preliminary data.</text>
</comment>
<dbReference type="Proteomes" id="UP001367771">
    <property type="component" value="Unassembled WGS sequence"/>
</dbReference>
<evidence type="ECO:0000313" key="2">
    <source>
        <dbReference type="Proteomes" id="UP001367771"/>
    </source>
</evidence>
<dbReference type="EMBL" id="JBBBDM010000001">
    <property type="protein sequence ID" value="MEI5686011.1"/>
    <property type="molecule type" value="Genomic_DNA"/>
</dbReference>
<organism evidence="1 2">
    <name type="scientific">Sphingomonas kyungheensis</name>
    <dbReference type="NCBI Taxonomy" id="1069987"/>
    <lineage>
        <taxon>Bacteria</taxon>
        <taxon>Pseudomonadati</taxon>
        <taxon>Pseudomonadota</taxon>
        <taxon>Alphaproteobacteria</taxon>
        <taxon>Sphingomonadales</taxon>
        <taxon>Sphingomonadaceae</taxon>
        <taxon>Sphingomonas</taxon>
    </lineage>
</organism>
<protein>
    <submittedName>
        <fullName evidence="1">Uncharacterized protein</fullName>
    </submittedName>
</protein>
<accession>A0ABU8GYV2</accession>
<sequence length="57" mass="6226">MTEADTVFALRENDHLTRIHLKLALEDIGFVVDEDDVTIHLRGAPQNALASLAAARA</sequence>